<dbReference type="Gene3D" id="1.10.10.10">
    <property type="entry name" value="Winged helix-like DNA-binding domain superfamily/Winged helix DNA-binding domain"/>
    <property type="match status" value="1"/>
</dbReference>
<dbReference type="PROSITE" id="PS50043">
    <property type="entry name" value="HTH_LUXR_2"/>
    <property type="match status" value="1"/>
</dbReference>
<dbReference type="Gene3D" id="3.40.50.2300">
    <property type="match status" value="1"/>
</dbReference>
<dbReference type="InterPro" id="IPR016032">
    <property type="entry name" value="Sig_transdc_resp-reg_C-effctor"/>
</dbReference>
<evidence type="ECO:0000313" key="6">
    <source>
        <dbReference type="EMBL" id="OKA28017.1"/>
    </source>
</evidence>
<protein>
    <submittedName>
        <fullName evidence="6">DNA-binding response regulator</fullName>
    </submittedName>
</protein>
<dbReference type="PROSITE" id="PS00622">
    <property type="entry name" value="HTH_LUXR_1"/>
    <property type="match status" value="1"/>
</dbReference>
<dbReference type="PANTHER" id="PTHR43214:SF17">
    <property type="entry name" value="TRANSCRIPTIONAL REGULATORY PROTEIN RCSB"/>
    <property type="match status" value="1"/>
</dbReference>
<dbReference type="InterPro" id="IPR000792">
    <property type="entry name" value="Tscrpt_reg_LuxR_C"/>
</dbReference>
<proteinExistence type="predicted"/>
<dbReference type="InterPro" id="IPR036388">
    <property type="entry name" value="WH-like_DNA-bd_sf"/>
</dbReference>
<evidence type="ECO:0000256" key="2">
    <source>
        <dbReference type="ARBA" id="ARBA00023125"/>
    </source>
</evidence>
<accession>A0A854A061</accession>
<name>A0A854A061_9PSED</name>
<dbReference type="Pfam" id="PF00196">
    <property type="entry name" value="GerE"/>
    <property type="match status" value="1"/>
</dbReference>
<dbReference type="GO" id="GO:0000160">
    <property type="term" value="P:phosphorelay signal transduction system"/>
    <property type="evidence" value="ECO:0007669"/>
    <property type="project" value="InterPro"/>
</dbReference>
<dbReference type="AlphaFoldDB" id="A0A854A061"/>
<feature type="domain" description="HTH luxR-type" evidence="4">
    <location>
        <begin position="164"/>
        <end position="231"/>
    </location>
</feature>
<comment type="caution">
    <text evidence="6">The sequence shown here is derived from an EMBL/GenBank/DDBJ whole genome shotgun (WGS) entry which is preliminary data.</text>
</comment>
<evidence type="ECO:0000256" key="3">
    <source>
        <dbReference type="PROSITE-ProRule" id="PRU00169"/>
    </source>
</evidence>
<feature type="domain" description="Response regulatory" evidence="5">
    <location>
        <begin position="8"/>
        <end position="126"/>
    </location>
</feature>
<keyword evidence="2 6" id="KW-0238">DNA-binding</keyword>
<dbReference type="GO" id="GO:0006355">
    <property type="term" value="P:regulation of DNA-templated transcription"/>
    <property type="evidence" value="ECO:0007669"/>
    <property type="project" value="InterPro"/>
</dbReference>
<dbReference type="SMART" id="SM00421">
    <property type="entry name" value="HTH_LUXR"/>
    <property type="match status" value="1"/>
</dbReference>
<evidence type="ECO:0000313" key="7">
    <source>
        <dbReference type="Proteomes" id="UP000185990"/>
    </source>
</evidence>
<keyword evidence="1 3" id="KW-0597">Phosphoprotein</keyword>
<dbReference type="Pfam" id="PF00072">
    <property type="entry name" value="Response_reg"/>
    <property type="match status" value="1"/>
</dbReference>
<dbReference type="InterPro" id="IPR058245">
    <property type="entry name" value="NreC/VraR/RcsB-like_REC"/>
</dbReference>
<organism evidence="6 7">
    <name type="scientific">Pseudomonas versuta</name>
    <dbReference type="NCBI Taxonomy" id="1788301"/>
    <lineage>
        <taxon>Bacteria</taxon>
        <taxon>Pseudomonadati</taxon>
        <taxon>Pseudomonadota</taxon>
        <taxon>Gammaproteobacteria</taxon>
        <taxon>Pseudomonadales</taxon>
        <taxon>Pseudomonadaceae</taxon>
        <taxon>Pseudomonas</taxon>
    </lineage>
</organism>
<dbReference type="Proteomes" id="UP000185990">
    <property type="component" value="Unassembled WGS sequence"/>
</dbReference>
<dbReference type="InterPro" id="IPR011006">
    <property type="entry name" value="CheY-like_superfamily"/>
</dbReference>
<evidence type="ECO:0000259" key="5">
    <source>
        <dbReference type="PROSITE" id="PS50110"/>
    </source>
</evidence>
<dbReference type="PRINTS" id="PR00038">
    <property type="entry name" value="HTHLUXR"/>
</dbReference>
<dbReference type="PANTHER" id="PTHR43214">
    <property type="entry name" value="TWO-COMPONENT RESPONSE REGULATOR"/>
    <property type="match status" value="1"/>
</dbReference>
<dbReference type="PROSITE" id="PS50110">
    <property type="entry name" value="RESPONSE_REGULATORY"/>
    <property type="match status" value="1"/>
</dbReference>
<dbReference type="CDD" id="cd17535">
    <property type="entry name" value="REC_NarL-like"/>
    <property type="match status" value="1"/>
</dbReference>
<dbReference type="RefSeq" id="WP_073509039.1">
    <property type="nucleotide sequence ID" value="NZ_MPJD01000006.1"/>
</dbReference>
<dbReference type="GO" id="GO:0003677">
    <property type="term" value="F:DNA binding"/>
    <property type="evidence" value="ECO:0007669"/>
    <property type="project" value="UniProtKB-KW"/>
</dbReference>
<gene>
    <name evidence="6" type="ORF">BOH74_04205</name>
</gene>
<evidence type="ECO:0000259" key="4">
    <source>
        <dbReference type="PROSITE" id="PS50043"/>
    </source>
</evidence>
<dbReference type="InterPro" id="IPR039420">
    <property type="entry name" value="WalR-like"/>
</dbReference>
<dbReference type="EMBL" id="MPJD01000006">
    <property type="protein sequence ID" value="OKA28017.1"/>
    <property type="molecule type" value="Genomic_DNA"/>
</dbReference>
<dbReference type="SUPFAM" id="SSF52172">
    <property type="entry name" value="CheY-like"/>
    <property type="match status" value="1"/>
</dbReference>
<feature type="modified residue" description="4-aspartylphosphate" evidence="3">
    <location>
        <position position="59"/>
    </location>
</feature>
<dbReference type="SUPFAM" id="SSF46894">
    <property type="entry name" value="C-terminal effector domain of the bipartite response regulators"/>
    <property type="match status" value="1"/>
</dbReference>
<sequence length="231" mass="25372">MSTKKMIRIMLLDDHLLMLHGLELSLRAQPDIEVVGSFSTSQSLLAALQQNSVDVVLLDYSLGPDEIDGLSLARGLKKRFPTMRLLVVSALHTPATVAMVMRSGADGFIGKEVDPAQLPIAIRRVASGKTYLAETMSEQFREQEISTGAPSTAAMADDNDSLRMLATNAALSVREHEVLRCCLEGMSVTQIAEKFSRSIKTISTQKQAAYKKLGLSNDNELYKVRYLLEGR</sequence>
<evidence type="ECO:0000256" key="1">
    <source>
        <dbReference type="ARBA" id="ARBA00022553"/>
    </source>
</evidence>
<reference evidence="6 7" key="1">
    <citation type="submission" date="2016-11" db="EMBL/GenBank/DDBJ databases">
        <title>Draft genome of Pseudomonas versuta A4R1.12.</title>
        <authorList>
            <person name="See-Too W.-S."/>
        </authorList>
    </citation>
    <scope>NUCLEOTIDE SEQUENCE [LARGE SCALE GENOMIC DNA]</scope>
    <source>
        <strain evidence="6 7">A4R1.12</strain>
    </source>
</reference>
<dbReference type="CDD" id="cd06170">
    <property type="entry name" value="LuxR_C_like"/>
    <property type="match status" value="1"/>
</dbReference>
<dbReference type="SMART" id="SM00448">
    <property type="entry name" value="REC"/>
    <property type="match status" value="1"/>
</dbReference>
<dbReference type="InterPro" id="IPR001789">
    <property type="entry name" value="Sig_transdc_resp-reg_receiver"/>
</dbReference>